<evidence type="ECO:0000256" key="4">
    <source>
        <dbReference type="ARBA" id="ARBA00022723"/>
    </source>
</evidence>
<evidence type="ECO:0000256" key="7">
    <source>
        <dbReference type="ARBA" id="ARBA00023004"/>
    </source>
</evidence>
<dbReference type="PANTHER" id="PTHR34128:SF2">
    <property type="entry name" value="CYTOCHROME C-TYPE BIOGENESIS PROTEIN CCME HOMOLOG, MITOCHONDRIAL"/>
    <property type="match status" value="1"/>
</dbReference>
<dbReference type="AlphaFoldDB" id="A0AAP0L1R7"/>
<dbReference type="Proteomes" id="UP001420932">
    <property type="component" value="Unassembled WGS sequence"/>
</dbReference>
<evidence type="ECO:0000256" key="6">
    <source>
        <dbReference type="ARBA" id="ARBA00022989"/>
    </source>
</evidence>
<keyword evidence="3 9" id="KW-0812">Transmembrane</keyword>
<dbReference type="GO" id="GO:0017004">
    <property type="term" value="P:cytochrome complex assembly"/>
    <property type="evidence" value="ECO:0007669"/>
    <property type="project" value="UniProtKB-KW"/>
</dbReference>
<dbReference type="SUPFAM" id="SSF82093">
    <property type="entry name" value="Heme chaperone CcmE"/>
    <property type="match status" value="1"/>
</dbReference>
<evidence type="ECO:0000313" key="11">
    <source>
        <dbReference type="Proteomes" id="UP001420932"/>
    </source>
</evidence>
<evidence type="ECO:0000256" key="8">
    <source>
        <dbReference type="ARBA" id="ARBA00023136"/>
    </source>
</evidence>
<evidence type="ECO:0000256" key="9">
    <source>
        <dbReference type="SAM" id="Phobius"/>
    </source>
</evidence>
<sequence length="617" mass="68387">MWIFAKRGPAIVTTWETIPAFFQYFNGTVGLNDSVKFGKVSLFLDAPAPDVPVISYILTYKSKKKNESKQDQFLITVYLQLLEDNVCARQLQNRRLWTYAVSFSCVAGFIVVVLSSFEEQLVLYITPTEALDKFAENPNKSRFRLGGLVLKASVARPASSPFMEFVVTDLITDILVRYKDPLPNLFRKGHSVVVEGFVRPLEDPDKEAAAAVTEKAMGNGCFFSATEVLAKHDEKYMPAEVAKAIDANKKKIAAAASAAEAQYEERERNQRRQDVKLDLDSITVIEDVLNSSVSDDPRSTTCSNSFGSTEPNPVKTKFKDHPRPLPWDEAEIILCFVLLIFLKCLGAGELTASPPLYFPSSLTSLFTRGLFLINELENAGVTSVGHACWACTCACPFNAPQDHFEYPPLFVCGLLVEGVRRWQRLKDQSTLRKSTSHALFVMPAVCLVWNGASHILTIEAGATLSGCHKSSGHTGFGKDSFKRRAFTTHLFQSFAATLAITNSSFASAALGSIEFDSIKFIACFLLDICMIYDRKHFVTVVADQAKRRLVTTSEPAEDCYDPLLLVIRTIKLTVGDIINDNHRLLIRIIKLTVGGIINVDADQPSSRPGKEKIGDYL</sequence>
<evidence type="ECO:0000256" key="1">
    <source>
        <dbReference type="ARBA" id="ARBA00004370"/>
    </source>
</evidence>
<dbReference type="HAMAP" id="MF_01959">
    <property type="entry name" value="CcmE"/>
    <property type="match status" value="1"/>
</dbReference>
<comment type="subcellular location">
    <subcellularLocation>
        <location evidence="1">Membrane</location>
    </subcellularLocation>
</comment>
<proteinExistence type="inferred from homology"/>
<keyword evidence="8 9" id="KW-0472">Membrane</keyword>
<keyword evidence="5" id="KW-0201">Cytochrome c-type biogenesis</keyword>
<dbReference type="GO" id="GO:0020037">
    <property type="term" value="F:heme binding"/>
    <property type="evidence" value="ECO:0007669"/>
    <property type="project" value="InterPro"/>
</dbReference>
<name>A0AAP0L1R7_9MAGN</name>
<dbReference type="Pfam" id="PF03100">
    <property type="entry name" value="CcmE"/>
    <property type="match status" value="1"/>
</dbReference>
<keyword evidence="2" id="KW-0349">Heme</keyword>
<keyword evidence="7" id="KW-0408">Iron</keyword>
<accession>A0AAP0L1R7</accession>
<evidence type="ECO:0000256" key="2">
    <source>
        <dbReference type="ARBA" id="ARBA00022617"/>
    </source>
</evidence>
<dbReference type="InterPro" id="IPR036127">
    <property type="entry name" value="CcmE-like_sf"/>
</dbReference>
<dbReference type="InterPro" id="IPR004329">
    <property type="entry name" value="CcmE"/>
</dbReference>
<dbReference type="InterPro" id="IPR012340">
    <property type="entry name" value="NA-bd_OB-fold"/>
</dbReference>
<evidence type="ECO:0000256" key="5">
    <source>
        <dbReference type="ARBA" id="ARBA00022748"/>
    </source>
</evidence>
<gene>
    <name evidence="10" type="ORF">Syun_007305</name>
</gene>
<reference evidence="10 11" key="1">
    <citation type="submission" date="2024-01" db="EMBL/GenBank/DDBJ databases">
        <title>Genome assemblies of Stephania.</title>
        <authorList>
            <person name="Yang L."/>
        </authorList>
    </citation>
    <scope>NUCLEOTIDE SEQUENCE [LARGE SCALE GENOMIC DNA]</scope>
    <source>
        <strain evidence="10">YNDBR</strain>
        <tissue evidence="10">Leaf</tissue>
    </source>
</reference>
<evidence type="ECO:0000313" key="10">
    <source>
        <dbReference type="EMBL" id="KAK9160964.1"/>
    </source>
</evidence>
<dbReference type="GO" id="GO:0017003">
    <property type="term" value="P:protein-heme linkage"/>
    <property type="evidence" value="ECO:0007669"/>
    <property type="project" value="InterPro"/>
</dbReference>
<dbReference type="GO" id="GO:0005886">
    <property type="term" value="C:plasma membrane"/>
    <property type="evidence" value="ECO:0007669"/>
    <property type="project" value="InterPro"/>
</dbReference>
<organism evidence="10 11">
    <name type="scientific">Stephania yunnanensis</name>
    <dbReference type="NCBI Taxonomy" id="152371"/>
    <lineage>
        <taxon>Eukaryota</taxon>
        <taxon>Viridiplantae</taxon>
        <taxon>Streptophyta</taxon>
        <taxon>Embryophyta</taxon>
        <taxon>Tracheophyta</taxon>
        <taxon>Spermatophyta</taxon>
        <taxon>Magnoliopsida</taxon>
        <taxon>Ranunculales</taxon>
        <taxon>Menispermaceae</taxon>
        <taxon>Menispermoideae</taxon>
        <taxon>Cissampelideae</taxon>
        <taxon>Stephania</taxon>
    </lineage>
</organism>
<keyword evidence="11" id="KW-1185">Reference proteome</keyword>
<dbReference type="Gene3D" id="2.40.50.140">
    <property type="entry name" value="Nucleic acid-binding proteins"/>
    <property type="match status" value="1"/>
</dbReference>
<dbReference type="PANTHER" id="PTHR34128">
    <property type="entry name" value="CYTOCHROME C-TYPE BIOGENESIS PROTEIN CCME HOMOLOG, MITOCHONDRIAL"/>
    <property type="match status" value="1"/>
</dbReference>
<evidence type="ECO:0000256" key="3">
    <source>
        <dbReference type="ARBA" id="ARBA00022692"/>
    </source>
</evidence>
<protein>
    <submittedName>
        <fullName evidence="10">Uncharacterized protein</fullName>
    </submittedName>
</protein>
<dbReference type="EMBL" id="JBBNAF010000003">
    <property type="protein sequence ID" value="KAK9160964.1"/>
    <property type="molecule type" value="Genomic_DNA"/>
</dbReference>
<dbReference type="GO" id="GO:0046872">
    <property type="term" value="F:metal ion binding"/>
    <property type="evidence" value="ECO:0007669"/>
    <property type="project" value="UniProtKB-KW"/>
</dbReference>
<comment type="caution">
    <text evidence="10">The sequence shown here is derived from an EMBL/GenBank/DDBJ whole genome shotgun (WGS) entry which is preliminary data.</text>
</comment>
<keyword evidence="4" id="KW-0479">Metal-binding</keyword>
<feature type="transmembrane region" description="Helical" evidence="9">
    <location>
        <begin position="96"/>
        <end position="117"/>
    </location>
</feature>
<keyword evidence="6 9" id="KW-1133">Transmembrane helix</keyword>